<protein>
    <submittedName>
        <fullName evidence="1">NAD+--dinitrogen-reductase ADP-D-ribosyltransferase</fullName>
    </submittedName>
</protein>
<name>A0A366ERL6_9HYPH</name>
<reference evidence="1 2" key="1">
    <citation type="submission" date="2018-06" db="EMBL/GenBank/DDBJ databases">
        <title>Genomic Encyclopedia of Type Strains, Phase IV (KMG-IV): sequencing the most valuable type-strain genomes for metagenomic binning, comparative biology and taxonomic classification.</title>
        <authorList>
            <person name="Goeker M."/>
        </authorList>
    </citation>
    <scope>NUCLEOTIDE SEQUENCE [LARGE SCALE GENOMIC DNA]</scope>
    <source>
        <strain evidence="1 2">DSM 24875</strain>
    </source>
</reference>
<dbReference type="Proteomes" id="UP000253529">
    <property type="component" value="Unassembled WGS sequence"/>
</dbReference>
<keyword evidence="2" id="KW-1185">Reference proteome</keyword>
<dbReference type="GO" id="GO:0009399">
    <property type="term" value="P:nitrogen fixation"/>
    <property type="evidence" value="ECO:0007669"/>
    <property type="project" value="InterPro"/>
</dbReference>
<evidence type="ECO:0000313" key="1">
    <source>
        <dbReference type="EMBL" id="RBP04139.1"/>
    </source>
</evidence>
<keyword evidence="1" id="KW-0808">Transferase</keyword>
<evidence type="ECO:0000313" key="2">
    <source>
        <dbReference type="Proteomes" id="UP000253529"/>
    </source>
</evidence>
<dbReference type="RefSeq" id="WP_113892188.1">
    <property type="nucleotide sequence ID" value="NZ_QNRK01000040.1"/>
</dbReference>
<dbReference type="InterPro" id="IPR009953">
    <property type="entry name" value="DRA_trans"/>
</dbReference>
<sequence length="267" mass="29375">MPLPHGPNLIGLPTDFLASADYAAAPCELHISGVREMNAPLFEMLALANDIDEASEALAKYMTAMFGLEAQQLREEARGMGPPFRHSFVRLLIGWGLDSSSRDAAVLKGWVESRFGLAPAHHGAKITSFSDPAWATYVEHKMGSGFHANSIFAQLDLVYEYVQWALATLVRPGETHLRLYRGADRVEDQVVRRLNVRQPVLRLNSLSSFTTDRAVADSFGSVVVSVEAPLTKILFASALMSFFAFRAEREVLLIGGDYPATVERPLP</sequence>
<accession>A0A366ERL6</accession>
<proteinExistence type="predicted"/>
<dbReference type="EMBL" id="QNRK01000040">
    <property type="protein sequence ID" value="RBP04139.1"/>
    <property type="molecule type" value="Genomic_DNA"/>
</dbReference>
<dbReference type="GO" id="GO:0030701">
    <property type="term" value="F:NAD+-dinitrogen-reductase ADP-D-ribosyltransferase activity"/>
    <property type="evidence" value="ECO:0007669"/>
    <property type="project" value="InterPro"/>
</dbReference>
<dbReference type="AlphaFoldDB" id="A0A366ERL6"/>
<dbReference type="OrthoDB" id="183043at2"/>
<comment type="caution">
    <text evidence="1">The sequence shown here is derived from an EMBL/GenBank/DDBJ whole genome shotgun (WGS) entry which is preliminary data.</text>
</comment>
<dbReference type="Pfam" id="PF07357">
    <property type="entry name" value="DRAT"/>
    <property type="match status" value="1"/>
</dbReference>
<gene>
    <name evidence="1" type="ORF">DFR50_14011</name>
</gene>
<organism evidence="1 2">
    <name type="scientific">Roseiarcus fermentans</name>
    <dbReference type="NCBI Taxonomy" id="1473586"/>
    <lineage>
        <taxon>Bacteria</taxon>
        <taxon>Pseudomonadati</taxon>
        <taxon>Pseudomonadota</taxon>
        <taxon>Alphaproteobacteria</taxon>
        <taxon>Hyphomicrobiales</taxon>
        <taxon>Roseiarcaceae</taxon>
        <taxon>Roseiarcus</taxon>
    </lineage>
</organism>